<feature type="disulfide bond" evidence="1">
    <location>
        <begin position="201"/>
        <end position="210"/>
    </location>
</feature>
<reference evidence="6" key="2">
    <citation type="submission" date="2022-06" db="UniProtKB">
        <authorList>
            <consortium name="EnsemblMetazoa"/>
        </authorList>
    </citation>
    <scope>IDENTIFICATION</scope>
    <source>
        <strain evidence="6">DF5081</strain>
    </source>
</reference>
<feature type="domain" description="DOMON" evidence="5">
    <location>
        <begin position="295"/>
        <end position="418"/>
    </location>
</feature>
<dbReference type="SMART" id="SM00181">
    <property type="entry name" value="EGF"/>
    <property type="match status" value="2"/>
</dbReference>
<feature type="disulfide bond" evidence="1">
    <location>
        <begin position="160"/>
        <end position="169"/>
    </location>
</feature>
<dbReference type="InterPro" id="IPR005018">
    <property type="entry name" value="DOMON_domain"/>
</dbReference>
<keyword evidence="7" id="KW-1185">Reference proteome</keyword>
<comment type="caution">
    <text evidence="1">Lacks conserved residue(s) required for the propagation of feature annotation.</text>
</comment>
<keyword evidence="3" id="KW-0732">Signal</keyword>
<dbReference type="PROSITE" id="PS50026">
    <property type="entry name" value="EGF_3"/>
    <property type="match status" value="2"/>
</dbReference>
<reference evidence="7" key="1">
    <citation type="submission" date="2010-08" db="EMBL/GenBank/DDBJ databases">
        <authorList>
            <consortium name="Caenorhabditis japonica Sequencing Consortium"/>
            <person name="Wilson R.K."/>
        </authorList>
    </citation>
    <scope>NUCLEOTIDE SEQUENCE [LARGE SCALE GENOMIC DNA]</scope>
    <source>
        <strain evidence="7">DF5081</strain>
    </source>
</reference>
<dbReference type="PANTHER" id="PTHR46901">
    <property type="entry name" value="GH04942P"/>
    <property type="match status" value="1"/>
</dbReference>
<evidence type="ECO:0000313" key="6">
    <source>
        <dbReference type="EnsemblMetazoa" id="CJA06417.1"/>
    </source>
</evidence>
<evidence type="ECO:0000256" key="3">
    <source>
        <dbReference type="SAM" id="SignalP"/>
    </source>
</evidence>
<protein>
    <recommendedName>
        <fullName evidence="8">EGF-like domain-containing protein</fullName>
    </recommendedName>
</protein>
<dbReference type="PANTHER" id="PTHR46901:SF2">
    <property type="entry name" value="GH04942P"/>
    <property type="match status" value="1"/>
</dbReference>
<dbReference type="InterPro" id="IPR000742">
    <property type="entry name" value="EGF"/>
</dbReference>
<dbReference type="Proteomes" id="UP000005237">
    <property type="component" value="Unassembled WGS sequence"/>
</dbReference>
<feature type="compositionally biased region" description="Low complexity" evidence="2">
    <location>
        <begin position="474"/>
        <end position="511"/>
    </location>
</feature>
<feature type="compositionally biased region" description="Low complexity" evidence="2">
    <location>
        <begin position="518"/>
        <end position="530"/>
    </location>
</feature>
<dbReference type="CDD" id="cd09631">
    <property type="entry name" value="DOMON_DOH"/>
    <property type="match status" value="1"/>
</dbReference>
<name>A0A8R1HRB0_CAEJA</name>
<feature type="region of interest" description="Disordered" evidence="2">
    <location>
        <begin position="473"/>
        <end position="530"/>
    </location>
</feature>
<evidence type="ECO:0000313" key="7">
    <source>
        <dbReference type="Proteomes" id="UP000005237"/>
    </source>
</evidence>
<evidence type="ECO:0000259" key="4">
    <source>
        <dbReference type="PROSITE" id="PS50026"/>
    </source>
</evidence>
<dbReference type="SUPFAM" id="SSF57196">
    <property type="entry name" value="EGF/Laminin"/>
    <property type="match status" value="1"/>
</dbReference>
<evidence type="ECO:0000256" key="2">
    <source>
        <dbReference type="SAM" id="MobiDB-lite"/>
    </source>
</evidence>
<feature type="domain" description="EGF-like" evidence="4">
    <location>
        <begin position="133"/>
        <end position="170"/>
    </location>
</feature>
<accession>A0A8R1HRB0</accession>
<evidence type="ECO:0008006" key="8">
    <source>
        <dbReference type="Google" id="ProtNLM"/>
    </source>
</evidence>
<feature type="signal peptide" evidence="3">
    <location>
        <begin position="1"/>
        <end position="18"/>
    </location>
</feature>
<organism evidence="6 7">
    <name type="scientific">Caenorhabditis japonica</name>
    <dbReference type="NCBI Taxonomy" id="281687"/>
    <lineage>
        <taxon>Eukaryota</taxon>
        <taxon>Metazoa</taxon>
        <taxon>Ecdysozoa</taxon>
        <taxon>Nematoda</taxon>
        <taxon>Chromadorea</taxon>
        <taxon>Rhabditida</taxon>
        <taxon>Rhabditina</taxon>
        <taxon>Rhabditomorpha</taxon>
        <taxon>Rhabditoidea</taxon>
        <taxon>Rhabditidae</taxon>
        <taxon>Peloderinae</taxon>
        <taxon>Caenorhabditis</taxon>
    </lineage>
</organism>
<evidence type="ECO:0000259" key="5">
    <source>
        <dbReference type="PROSITE" id="PS50836"/>
    </source>
</evidence>
<dbReference type="AlphaFoldDB" id="A0A8R1HRB0"/>
<feature type="domain" description="EGF-like" evidence="4">
    <location>
        <begin position="171"/>
        <end position="211"/>
    </location>
</feature>
<dbReference type="EnsemblMetazoa" id="CJA06417.1">
    <property type="protein sequence ID" value="CJA06417.1"/>
    <property type="gene ID" value="WBGene00125621"/>
</dbReference>
<dbReference type="Gene3D" id="2.10.25.10">
    <property type="entry name" value="Laminin"/>
    <property type="match status" value="1"/>
</dbReference>
<sequence>MAVRHVFLLLMALRTVSSGIVLSFPQARFPPLDYLPDDLTMPPCGVPKPTKPFYTTFHIGNSYNVTWITPTSSNSTYRIRLIDSDGLTVEQVPGMIAEGVNSQAIKLRSPCEQCMLLVEQVMANGKAFRSCADVNVVKGSVKEDEQCSQRGSLMNATCQCESGFTGNQCQHYAHCETNDDCLNGGVCVDQPNSLIKKRCFCSYRFFGQRCDRKFNSQNDHCFAYDELVAADLPLYGMFNPRCFQRHDLSAEDRVYSRRVDNEVEVIMDFSTKSWLYLGWRPTELSTSCRLFPILEDTRGRSNEMDEVARREFVAKPVMPKNNGYTELGLKSSLHPMDCVDVIMTSVRKGRLFISDFYSRDRSTPLEDYWYDGEMSLSAAYGTQVDDRTIVMFRRELREFEPTDHPLGPNEILVVWSKGDGQMGTAFQGSDRGVEKLRLAEVVNVTFEQPTPTNELAFGVKNVAHDRLEPITNIPTTFSSSSSSFSSSSTSKQTTPTPSSPSAPTRLFTSSLPTPPRPTTTSEPEDSSASSPSATRVFVLVLAIFVLFY</sequence>
<keyword evidence="1" id="KW-1015">Disulfide bond</keyword>
<dbReference type="CDD" id="cd00054">
    <property type="entry name" value="EGF_CA"/>
    <property type="match status" value="1"/>
</dbReference>
<dbReference type="PROSITE" id="PS50836">
    <property type="entry name" value="DOMON"/>
    <property type="match status" value="1"/>
</dbReference>
<dbReference type="PROSITE" id="PS01186">
    <property type="entry name" value="EGF_2"/>
    <property type="match status" value="1"/>
</dbReference>
<keyword evidence="1" id="KW-0245">EGF-like domain</keyword>
<evidence type="ECO:0000256" key="1">
    <source>
        <dbReference type="PROSITE-ProRule" id="PRU00076"/>
    </source>
</evidence>
<dbReference type="PROSITE" id="PS00022">
    <property type="entry name" value="EGF_1"/>
    <property type="match status" value="2"/>
</dbReference>
<feature type="chain" id="PRO_5035874488" description="EGF-like domain-containing protein" evidence="3">
    <location>
        <begin position="19"/>
        <end position="548"/>
    </location>
</feature>
<dbReference type="Pfam" id="PF03351">
    <property type="entry name" value="DOMON"/>
    <property type="match status" value="1"/>
</dbReference>
<dbReference type="InterPro" id="IPR045266">
    <property type="entry name" value="DOH_DOMON"/>
</dbReference>
<proteinExistence type="predicted"/>